<evidence type="ECO:0000313" key="3">
    <source>
        <dbReference type="Proteomes" id="UP000540656"/>
    </source>
</evidence>
<proteinExistence type="predicted"/>
<protein>
    <recommendedName>
        <fullName evidence="4">Glycosyltransferase RgtA/B/C/D-like domain-containing protein</fullName>
    </recommendedName>
</protein>
<dbReference type="AlphaFoldDB" id="A0A7Y9RZ06"/>
<comment type="caution">
    <text evidence="2">The sequence shown here is derived from an EMBL/GenBank/DDBJ whole genome shotgun (WGS) entry which is preliminary data.</text>
</comment>
<keyword evidence="3" id="KW-1185">Reference proteome</keyword>
<feature type="transmembrane region" description="Helical" evidence="1">
    <location>
        <begin position="532"/>
        <end position="553"/>
    </location>
</feature>
<keyword evidence="1" id="KW-1133">Transmembrane helix</keyword>
<evidence type="ECO:0000313" key="2">
    <source>
        <dbReference type="EMBL" id="NYG57919.1"/>
    </source>
</evidence>
<keyword evidence="1" id="KW-0812">Transmembrane</keyword>
<evidence type="ECO:0000256" key="1">
    <source>
        <dbReference type="SAM" id="Phobius"/>
    </source>
</evidence>
<feature type="transmembrane region" description="Helical" evidence="1">
    <location>
        <begin position="158"/>
        <end position="186"/>
    </location>
</feature>
<name>A0A7Y9RZ06_9ACTN</name>
<feature type="transmembrane region" description="Helical" evidence="1">
    <location>
        <begin position="331"/>
        <end position="350"/>
    </location>
</feature>
<dbReference type="Proteomes" id="UP000540656">
    <property type="component" value="Unassembled WGS sequence"/>
</dbReference>
<gene>
    <name evidence="2" type="ORF">BJ980_000842</name>
</gene>
<feature type="transmembrane region" description="Helical" evidence="1">
    <location>
        <begin position="259"/>
        <end position="277"/>
    </location>
</feature>
<feature type="transmembrane region" description="Helical" evidence="1">
    <location>
        <begin position="192"/>
        <end position="211"/>
    </location>
</feature>
<dbReference type="EMBL" id="JACCAA010000001">
    <property type="protein sequence ID" value="NYG57919.1"/>
    <property type="molecule type" value="Genomic_DNA"/>
</dbReference>
<accession>A0A7Y9RZ06</accession>
<dbReference type="RefSeq" id="WP_179501130.1">
    <property type="nucleotide sequence ID" value="NZ_JACCAA010000001.1"/>
</dbReference>
<reference evidence="2 3" key="1">
    <citation type="submission" date="2020-07" db="EMBL/GenBank/DDBJ databases">
        <title>Sequencing the genomes of 1000 actinobacteria strains.</title>
        <authorList>
            <person name="Klenk H.-P."/>
        </authorList>
    </citation>
    <scope>NUCLEOTIDE SEQUENCE [LARGE SCALE GENOMIC DNA]</scope>
    <source>
        <strain evidence="2 3">DSM 23819</strain>
    </source>
</reference>
<feature type="transmembrane region" description="Helical" evidence="1">
    <location>
        <begin position="362"/>
        <end position="382"/>
    </location>
</feature>
<organism evidence="2 3">
    <name type="scientific">Nocardioides daedukensis</name>
    <dbReference type="NCBI Taxonomy" id="634462"/>
    <lineage>
        <taxon>Bacteria</taxon>
        <taxon>Bacillati</taxon>
        <taxon>Actinomycetota</taxon>
        <taxon>Actinomycetes</taxon>
        <taxon>Propionibacteriales</taxon>
        <taxon>Nocardioidaceae</taxon>
        <taxon>Nocardioides</taxon>
    </lineage>
</organism>
<evidence type="ECO:0008006" key="4">
    <source>
        <dbReference type="Google" id="ProtNLM"/>
    </source>
</evidence>
<keyword evidence="1" id="KW-0472">Membrane</keyword>
<feature type="transmembrane region" description="Helical" evidence="1">
    <location>
        <begin position="289"/>
        <end position="316"/>
    </location>
</feature>
<sequence>MTDSTKMRVDRALPWIWALVLGSLLLGPALGRGYVLSYDMVWVPDLALRTDFLGVDSALPRAVPSDAVVSVLDELVPGMLLQKLVLLMGLVAAGAGAARLVGGAIGVRLVAVSVMVWNPFVVERLVLGHWPVLVGYAVLPWLVIAARRARSTGPGPALLLLVPLGCLSAGAGLVTSLVVLVIGWSARARDNLLLLALVLAANAPWLVSGLIHSSDATSDPGAAALFALRGEGHLPAVVTALGLGGVWNAEVVPTSREGVLGLVSTLVLVALCALGARRWWRAETSRDRVALLVLWTIGWGLAVLTWAAPGVIGWLAGHVPGGGLLRDGSRFLALCVPLLVILLAHGVTSLGARIRDHGVRTVAVVGLVLTPIALMPDAAWGVSGSLHATEYPRGYADAAAAIADDTRDGDVVVLPFSAYRAPSWNQRHKVLDPLPRHLPRNYVVNDQLLVEDRMIAGEDPRVPKVLDALDEPSPSARARALAALGIRYVVSDASGPEAPPEVSGTVLSASDPVTVIVLDEVAERATPGSWPWWMGLAWAAFLTPLAAGLVGALRTRRARHV</sequence>
<feature type="transmembrane region" description="Helical" evidence="1">
    <location>
        <begin position="128"/>
        <end position="146"/>
    </location>
</feature>